<dbReference type="InterPro" id="IPR003495">
    <property type="entry name" value="CobW/HypB/UreG_nucleotide-bd"/>
</dbReference>
<dbReference type="GO" id="GO:0005525">
    <property type="term" value="F:GTP binding"/>
    <property type="evidence" value="ECO:0007669"/>
    <property type="project" value="UniProtKB-KW"/>
</dbReference>
<feature type="domain" description="CobW/HypB/UreG nucleotide-binding" evidence="8">
    <location>
        <begin position="45"/>
        <end position="203"/>
    </location>
</feature>
<keyword evidence="4" id="KW-0547">Nucleotide-binding</keyword>
<evidence type="ECO:0000256" key="3">
    <source>
        <dbReference type="ARBA" id="ARBA00022723"/>
    </source>
</evidence>
<dbReference type="Pfam" id="PF02492">
    <property type="entry name" value="cobW"/>
    <property type="match status" value="1"/>
</dbReference>
<evidence type="ECO:0000313" key="10">
    <source>
        <dbReference type="Proteomes" id="UP000316925"/>
    </source>
</evidence>
<dbReference type="PANTHER" id="PTHR30134">
    <property type="entry name" value="HYDROGENASE PROTEIN ASSEMBLY PROTEIN, NICKEL CHAPERONE"/>
    <property type="match status" value="1"/>
</dbReference>
<keyword evidence="3" id="KW-0479">Metal-binding</keyword>
<keyword evidence="6" id="KW-0862">Zinc</keyword>
<name>A0A523YRR7_UNCAE</name>
<dbReference type="InterPro" id="IPR004392">
    <property type="entry name" value="Hyd_mat_HypB"/>
</dbReference>
<evidence type="ECO:0000313" key="9">
    <source>
        <dbReference type="EMBL" id="TET94185.1"/>
    </source>
</evidence>
<proteinExistence type="inferred from homology"/>
<evidence type="ECO:0000256" key="1">
    <source>
        <dbReference type="ARBA" id="ARBA00006211"/>
    </source>
</evidence>
<keyword evidence="7" id="KW-0342">GTP-binding</keyword>
<dbReference type="NCBIfam" id="TIGR00073">
    <property type="entry name" value="hypB"/>
    <property type="match status" value="1"/>
</dbReference>
<comment type="caution">
    <text evidence="9">The sequence shown here is derived from an EMBL/GenBank/DDBJ whole genome shotgun (WGS) entry which is preliminary data.</text>
</comment>
<organism evidence="9 10">
    <name type="scientific">Aerophobetes bacterium</name>
    <dbReference type="NCBI Taxonomy" id="2030807"/>
    <lineage>
        <taxon>Bacteria</taxon>
        <taxon>Candidatus Aerophobota</taxon>
    </lineage>
</organism>
<sequence>MEPIKAKEGEIFDIELEEDLLKKNEELARQNRKSLEKYKILAIDVMGSIGTGKTSLIKSLIFHLKGKYGIGVIAGDLTTTIDSDRIEKEGIKVVQVNTGKECHLDANLIRKALRKFNLTSLDLLFIENVGNLICPADFPLGSHRRVVVVSVTEGPWMVRKHPYIFREADVVVINKIDLAEAMKVSPEKLAEDVYKINPAVRIIPANCIAGKGIKEIIQALSF</sequence>
<dbReference type="AlphaFoldDB" id="A0A523YRR7"/>
<evidence type="ECO:0000259" key="8">
    <source>
        <dbReference type="Pfam" id="PF02492"/>
    </source>
</evidence>
<reference evidence="9 10" key="1">
    <citation type="submission" date="2019-03" db="EMBL/GenBank/DDBJ databases">
        <title>Metabolic potential of uncultured bacteria and archaea associated with petroleum seepage in deep-sea sediments.</title>
        <authorList>
            <person name="Dong X."/>
            <person name="Hubert C."/>
        </authorList>
    </citation>
    <scope>NUCLEOTIDE SEQUENCE [LARGE SCALE GENOMIC DNA]</scope>
    <source>
        <strain evidence="9">E29_bin28</strain>
    </source>
</reference>
<dbReference type="GO" id="GO:0003924">
    <property type="term" value="F:GTPase activity"/>
    <property type="evidence" value="ECO:0007669"/>
    <property type="project" value="InterPro"/>
</dbReference>
<accession>A0A523YRR7</accession>
<keyword evidence="5" id="KW-0378">Hydrolase</keyword>
<dbReference type="PANTHER" id="PTHR30134:SF2">
    <property type="entry name" value="HYDROGENASE MATURATION FACTOR HYPB"/>
    <property type="match status" value="1"/>
</dbReference>
<dbReference type="GO" id="GO:0008270">
    <property type="term" value="F:zinc ion binding"/>
    <property type="evidence" value="ECO:0007669"/>
    <property type="project" value="TreeGrafter"/>
</dbReference>
<dbReference type="Gene3D" id="3.40.50.300">
    <property type="entry name" value="P-loop containing nucleotide triphosphate hydrolases"/>
    <property type="match status" value="1"/>
</dbReference>
<dbReference type="PIRSF" id="PIRSF005624">
    <property type="entry name" value="Ni-bind_GTPase"/>
    <property type="match status" value="1"/>
</dbReference>
<evidence type="ECO:0000256" key="4">
    <source>
        <dbReference type="ARBA" id="ARBA00022741"/>
    </source>
</evidence>
<evidence type="ECO:0000256" key="5">
    <source>
        <dbReference type="ARBA" id="ARBA00022801"/>
    </source>
</evidence>
<dbReference type="Proteomes" id="UP000316925">
    <property type="component" value="Unassembled WGS sequence"/>
</dbReference>
<dbReference type="GO" id="GO:0051604">
    <property type="term" value="P:protein maturation"/>
    <property type="evidence" value="ECO:0007669"/>
    <property type="project" value="InterPro"/>
</dbReference>
<evidence type="ECO:0000256" key="7">
    <source>
        <dbReference type="ARBA" id="ARBA00023134"/>
    </source>
</evidence>
<evidence type="ECO:0000256" key="2">
    <source>
        <dbReference type="ARBA" id="ARBA00022596"/>
    </source>
</evidence>
<keyword evidence="2" id="KW-0533">Nickel</keyword>
<dbReference type="EMBL" id="SOIJ01000027">
    <property type="protein sequence ID" value="TET94185.1"/>
    <property type="molecule type" value="Genomic_DNA"/>
</dbReference>
<protein>
    <submittedName>
        <fullName evidence="9">Hydrogenase nickel incorporation protein HypB</fullName>
    </submittedName>
</protein>
<dbReference type="GO" id="GO:0016151">
    <property type="term" value="F:nickel cation binding"/>
    <property type="evidence" value="ECO:0007669"/>
    <property type="project" value="InterPro"/>
</dbReference>
<comment type="similarity">
    <text evidence="1">Belongs to the SIMIBI class G3E GTPase family. HypB/HupM subfamily.</text>
</comment>
<dbReference type="SUPFAM" id="SSF52540">
    <property type="entry name" value="P-loop containing nucleoside triphosphate hydrolases"/>
    <property type="match status" value="1"/>
</dbReference>
<dbReference type="InterPro" id="IPR027417">
    <property type="entry name" value="P-loop_NTPase"/>
</dbReference>
<gene>
    <name evidence="9" type="primary">hypB</name>
    <name evidence="9" type="ORF">E3J33_00560</name>
</gene>
<evidence type="ECO:0000256" key="6">
    <source>
        <dbReference type="ARBA" id="ARBA00022833"/>
    </source>
</evidence>